<name>A0A521AYT3_9BACT</name>
<dbReference type="InterPro" id="IPR013406">
    <property type="entry name" value="CHP02574_addiction_mod"/>
</dbReference>
<keyword evidence="1" id="KW-0175">Coiled coil</keyword>
<dbReference type="RefSeq" id="WP_142452954.1">
    <property type="nucleotide sequence ID" value="NZ_FXTP01000001.1"/>
</dbReference>
<organism evidence="2 3">
    <name type="scientific">Gracilimonas mengyeensis</name>
    <dbReference type="NCBI Taxonomy" id="1302730"/>
    <lineage>
        <taxon>Bacteria</taxon>
        <taxon>Pseudomonadati</taxon>
        <taxon>Balneolota</taxon>
        <taxon>Balneolia</taxon>
        <taxon>Balneolales</taxon>
        <taxon>Balneolaceae</taxon>
        <taxon>Gracilimonas</taxon>
    </lineage>
</organism>
<dbReference type="Proteomes" id="UP000317557">
    <property type="component" value="Unassembled WGS sequence"/>
</dbReference>
<sequence length="162" mass="19468">METEKLRERLKEEIQQLEGDLLQYISMFIYNWTEGSWTPPPLTDEQLEEIKRRAEEIEHGEVEMISSEELWKSLKEKYGFVREDQEEYLLEREQEEKEDLRRMLDELNRKHLIWIEVFLESHRSSSGWEELPEAAKASILRGKEDAKAGRHSDAFKYLKEHG</sequence>
<evidence type="ECO:0000313" key="3">
    <source>
        <dbReference type="Proteomes" id="UP000317557"/>
    </source>
</evidence>
<keyword evidence="3" id="KW-1185">Reference proteome</keyword>
<feature type="coiled-coil region" evidence="1">
    <location>
        <begin position="83"/>
        <end position="110"/>
    </location>
</feature>
<reference evidence="2 3" key="1">
    <citation type="submission" date="2017-05" db="EMBL/GenBank/DDBJ databases">
        <authorList>
            <person name="Varghese N."/>
            <person name="Submissions S."/>
        </authorList>
    </citation>
    <scope>NUCLEOTIDE SEQUENCE [LARGE SCALE GENOMIC DNA]</scope>
    <source>
        <strain evidence="2 3">DSM 21985</strain>
    </source>
</reference>
<dbReference type="AlphaFoldDB" id="A0A521AYT3"/>
<proteinExistence type="predicted"/>
<gene>
    <name evidence="2" type="ORF">SAMN06265219_101459</name>
</gene>
<protein>
    <submittedName>
        <fullName evidence="2">Addiction module component</fullName>
    </submittedName>
</protein>
<evidence type="ECO:0000256" key="1">
    <source>
        <dbReference type="SAM" id="Coils"/>
    </source>
</evidence>
<evidence type="ECO:0000313" key="2">
    <source>
        <dbReference type="EMBL" id="SMO39997.1"/>
    </source>
</evidence>
<dbReference type="EMBL" id="FXTP01000001">
    <property type="protein sequence ID" value="SMO39997.1"/>
    <property type="molecule type" value="Genomic_DNA"/>
</dbReference>
<accession>A0A521AYT3</accession>
<dbReference type="Pfam" id="PF09720">
    <property type="entry name" value="Unstab_antitox"/>
    <property type="match status" value="1"/>
</dbReference>